<evidence type="ECO:0000256" key="1">
    <source>
        <dbReference type="SAM" id="MobiDB-lite"/>
    </source>
</evidence>
<reference evidence="3 4" key="1">
    <citation type="journal article" date="2016" name="Nat. Commun.">
        <title>Thousands of microbial genomes shed light on interconnected biogeochemical processes in an aquifer system.</title>
        <authorList>
            <person name="Anantharaman K."/>
            <person name="Brown C.T."/>
            <person name="Hug L.A."/>
            <person name="Sharon I."/>
            <person name="Castelle C.J."/>
            <person name="Probst A.J."/>
            <person name="Thomas B.C."/>
            <person name="Singh A."/>
            <person name="Wilkins M.J."/>
            <person name="Karaoz U."/>
            <person name="Brodie E.L."/>
            <person name="Williams K.H."/>
            <person name="Hubbard S.S."/>
            <person name="Banfield J.F."/>
        </authorList>
    </citation>
    <scope>NUCLEOTIDE SEQUENCE [LARGE SCALE GENOMIC DNA]</scope>
</reference>
<evidence type="ECO:0000313" key="4">
    <source>
        <dbReference type="Proteomes" id="UP000178427"/>
    </source>
</evidence>
<dbReference type="Proteomes" id="UP000178427">
    <property type="component" value="Unassembled WGS sequence"/>
</dbReference>
<dbReference type="STRING" id="1798513.A3A40_02955"/>
<organism evidence="3 4">
    <name type="scientific">Candidatus Kaiserbacteria bacterium RIFCSPLOWO2_01_FULL_54_20</name>
    <dbReference type="NCBI Taxonomy" id="1798513"/>
    <lineage>
        <taxon>Bacteria</taxon>
        <taxon>Candidatus Kaiseribacteriota</taxon>
    </lineage>
</organism>
<keyword evidence="2" id="KW-0812">Transmembrane</keyword>
<evidence type="ECO:0000313" key="3">
    <source>
        <dbReference type="EMBL" id="OGG73279.1"/>
    </source>
</evidence>
<comment type="caution">
    <text evidence="3">The sequence shown here is derived from an EMBL/GenBank/DDBJ whole genome shotgun (WGS) entry which is preliminary data.</text>
</comment>
<sequence length="120" mass="13131">MEFFGKHKTIILITLGVIVVIGIWWGFSQETPSTSLIETQASSGVSPEDRGLVDTLLQLRAVSLSGTIFSDPAFMSLRDFGKQVIPEPVGRPNPFAPVSTRPTTTKETLQSTQLFSPKRP</sequence>
<proteinExistence type="predicted"/>
<feature type="compositionally biased region" description="Polar residues" evidence="1">
    <location>
        <begin position="100"/>
        <end position="120"/>
    </location>
</feature>
<protein>
    <submittedName>
        <fullName evidence="3">Uncharacterized protein</fullName>
    </submittedName>
</protein>
<keyword evidence="2" id="KW-0472">Membrane</keyword>
<dbReference type="AlphaFoldDB" id="A0A1F6EI01"/>
<keyword evidence="2" id="KW-1133">Transmembrane helix</keyword>
<evidence type="ECO:0000256" key="2">
    <source>
        <dbReference type="SAM" id="Phobius"/>
    </source>
</evidence>
<dbReference type="EMBL" id="MFMA01000057">
    <property type="protein sequence ID" value="OGG73279.1"/>
    <property type="molecule type" value="Genomic_DNA"/>
</dbReference>
<name>A0A1F6EI01_9BACT</name>
<gene>
    <name evidence="3" type="ORF">A3A40_02955</name>
</gene>
<feature type="region of interest" description="Disordered" evidence="1">
    <location>
        <begin position="87"/>
        <end position="120"/>
    </location>
</feature>
<feature type="transmembrane region" description="Helical" evidence="2">
    <location>
        <begin position="9"/>
        <end position="27"/>
    </location>
</feature>
<accession>A0A1F6EI01</accession>